<reference evidence="10" key="1">
    <citation type="submission" date="2020-12" db="EMBL/GenBank/DDBJ databases">
        <title>Metabolic potential, ecology and presence of endohyphal bacteria is reflected in genomic diversity of Mucoromycotina.</title>
        <authorList>
            <person name="Muszewska A."/>
            <person name="Okrasinska A."/>
            <person name="Steczkiewicz K."/>
            <person name="Drgas O."/>
            <person name="Orlowska M."/>
            <person name="Perlinska-Lenart U."/>
            <person name="Aleksandrzak-Piekarczyk T."/>
            <person name="Szatraj K."/>
            <person name="Zielenkiewicz U."/>
            <person name="Pilsyk S."/>
            <person name="Malc E."/>
            <person name="Mieczkowski P."/>
            <person name="Kruszewska J.S."/>
            <person name="Biernat P."/>
            <person name="Pawlowska J."/>
        </authorList>
    </citation>
    <scope>NUCLEOTIDE SEQUENCE</scope>
    <source>
        <strain evidence="10">WA0000067209</strain>
    </source>
</reference>
<dbReference type="EMBL" id="JAEPQZ010000005">
    <property type="protein sequence ID" value="KAG2181271.1"/>
    <property type="molecule type" value="Genomic_DNA"/>
</dbReference>
<proteinExistence type="inferred from homology"/>
<evidence type="ECO:0000256" key="5">
    <source>
        <dbReference type="ARBA" id="ARBA00030406"/>
    </source>
</evidence>
<evidence type="ECO:0000256" key="7">
    <source>
        <dbReference type="ARBA" id="ARBA00031732"/>
    </source>
</evidence>
<sequence>MTVATTTQQWNITFPVVPQFKHLALYTGNVMKTSIAGKNNSLTTKSNLELIAAINDTLRTSLHIPGEESFHYFKETGLLEVPDLRQSSIVPVEDRSDMEITAKLFILGGNTAQSHVSEAFEHLHRLLGVASVDNFILSAPEDNLLPAWRTLEQLHSKDAVGRLGVTDFNESDLEAFSKRVKVQPAVNQIDLAQCCQLPRDLIKYAKSNNIELLAHSDCSNILPTDTLNKVMKAQNVVSDEATLTPRWVLKYTVFVKCRGVVADK</sequence>
<keyword evidence="4" id="KW-0317">Glutathione biosynthesis</keyword>
<dbReference type="Proteomes" id="UP000654370">
    <property type="component" value="Unassembled WGS sequence"/>
</dbReference>
<dbReference type="SUPFAM" id="SSF51430">
    <property type="entry name" value="NAD(P)-linked oxidoreductase"/>
    <property type="match status" value="1"/>
</dbReference>
<dbReference type="InterPro" id="IPR036812">
    <property type="entry name" value="NAD(P)_OxRdtase_dom_sf"/>
</dbReference>
<dbReference type="Gene3D" id="3.20.20.100">
    <property type="entry name" value="NADP-dependent oxidoreductase domain"/>
    <property type="match status" value="1"/>
</dbReference>
<evidence type="ECO:0000313" key="10">
    <source>
        <dbReference type="EMBL" id="KAG2181271.1"/>
    </source>
</evidence>
<dbReference type="PANTHER" id="PTHR13295:SF4">
    <property type="entry name" value="GLUTAMATE--CYSTEINE LIGASE REGULATORY SUBUNIT"/>
    <property type="match status" value="1"/>
</dbReference>
<dbReference type="GO" id="GO:0017109">
    <property type="term" value="C:glutamate-cysteine ligase complex"/>
    <property type="evidence" value="ECO:0007669"/>
    <property type="project" value="TreeGrafter"/>
</dbReference>
<dbReference type="Pfam" id="PF00248">
    <property type="entry name" value="Aldo_ket_red"/>
    <property type="match status" value="1"/>
</dbReference>
<dbReference type="GO" id="GO:0035226">
    <property type="term" value="F:glutamate-cysteine ligase catalytic subunit binding"/>
    <property type="evidence" value="ECO:0007669"/>
    <property type="project" value="InterPro"/>
</dbReference>
<gene>
    <name evidence="10" type="ORF">INT43_008854</name>
</gene>
<evidence type="ECO:0000256" key="2">
    <source>
        <dbReference type="ARBA" id="ARBA00008612"/>
    </source>
</evidence>
<dbReference type="UniPathway" id="UPA00142">
    <property type="reaction ID" value="UER00209"/>
</dbReference>
<accession>A0A8H7PWB2</accession>
<feature type="non-terminal residue" evidence="10">
    <location>
        <position position="1"/>
    </location>
</feature>
<organism evidence="10 11">
    <name type="scientific">Mortierella isabellina</name>
    <name type="common">Filamentous fungus</name>
    <name type="synonym">Umbelopsis isabellina</name>
    <dbReference type="NCBI Taxonomy" id="91625"/>
    <lineage>
        <taxon>Eukaryota</taxon>
        <taxon>Fungi</taxon>
        <taxon>Fungi incertae sedis</taxon>
        <taxon>Mucoromycota</taxon>
        <taxon>Mucoromycotina</taxon>
        <taxon>Umbelopsidomycetes</taxon>
        <taxon>Umbelopsidales</taxon>
        <taxon>Umbelopsidaceae</taxon>
        <taxon>Umbelopsis</taxon>
    </lineage>
</organism>
<dbReference type="PANTHER" id="PTHR13295">
    <property type="entry name" value="GLUTAMATE CYSTEINE LIGASE REGULATORY SUBUNIT"/>
    <property type="match status" value="1"/>
</dbReference>
<evidence type="ECO:0000313" key="11">
    <source>
        <dbReference type="Proteomes" id="UP000654370"/>
    </source>
</evidence>
<evidence type="ECO:0000256" key="4">
    <source>
        <dbReference type="ARBA" id="ARBA00022684"/>
    </source>
</evidence>
<keyword evidence="11" id="KW-1185">Reference proteome</keyword>
<comment type="similarity">
    <text evidence="2">Belongs to the aldo/keto reductase family. Glutamate--cysteine ligase light chain subfamily.</text>
</comment>
<dbReference type="GO" id="GO:0030234">
    <property type="term" value="F:enzyme regulator activity"/>
    <property type="evidence" value="ECO:0007669"/>
    <property type="project" value="TreeGrafter"/>
</dbReference>
<evidence type="ECO:0000256" key="1">
    <source>
        <dbReference type="ARBA" id="ARBA00005006"/>
    </source>
</evidence>
<comment type="pathway">
    <text evidence="1">Sulfur metabolism; glutathione biosynthesis; glutathione from L-cysteine and L-glutamate: step 1/2.</text>
</comment>
<evidence type="ECO:0000256" key="6">
    <source>
        <dbReference type="ARBA" id="ARBA00031154"/>
    </source>
</evidence>
<dbReference type="AlphaFoldDB" id="A0A8H7PWB2"/>
<dbReference type="InterPro" id="IPR032963">
    <property type="entry name" value="Gclm"/>
</dbReference>
<dbReference type="OrthoDB" id="5596051at2759"/>
<evidence type="ECO:0000259" key="9">
    <source>
        <dbReference type="Pfam" id="PF00248"/>
    </source>
</evidence>
<name>A0A8H7PWB2_MORIS</name>
<dbReference type="GO" id="GO:0006750">
    <property type="term" value="P:glutathione biosynthetic process"/>
    <property type="evidence" value="ECO:0007669"/>
    <property type="project" value="UniProtKB-UniPathway"/>
</dbReference>
<evidence type="ECO:0000256" key="8">
    <source>
        <dbReference type="ARBA" id="ARBA00032926"/>
    </source>
</evidence>
<comment type="caution">
    <text evidence="10">The sequence shown here is derived from an EMBL/GenBank/DDBJ whole genome shotgun (WGS) entry which is preliminary data.</text>
</comment>
<protein>
    <recommendedName>
        <fullName evidence="7">GCS light chain</fullName>
    </recommendedName>
    <alternativeName>
        <fullName evidence="5">Gamma-ECS regulatory subunit</fullName>
    </alternativeName>
    <alternativeName>
        <fullName evidence="8">Gamma-glutamylcysteine synthetase regulatory subunit</fullName>
    </alternativeName>
    <alternativeName>
        <fullName evidence="6">Glutamate--cysteine ligase modifier subunit</fullName>
    </alternativeName>
</protein>
<feature type="domain" description="NADP-dependent oxidoreductase" evidence="9">
    <location>
        <begin position="112"/>
        <end position="216"/>
    </location>
</feature>
<evidence type="ECO:0000256" key="3">
    <source>
        <dbReference type="ARBA" id="ARBA00011532"/>
    </source>
</evidence>
<comment type="subunit">
    <text evidence="3">Heterodimer of a catalytic heavy chain and a regulatory light chain.</text>
</comment>
<dbReference type="InterPro" id="IPR023210">
    <property type="entry name" value="NADP_OxRdtase_dom"/>
</dbReference>